<accession>A0A2Z4IF39</accession>
<sequence>MFVNHNTRTMTKVLATIMLLFFVGSLQVQAQSADQLIGKWKLVKWTKKGKEQNIHSKFKTDEVYQVFKEGNDFVSIIGSKETKGSWKLSDNNKKLTVKVMMMKVNFVIEYMDDKKRIISNKKQGALEYERVE</sequence>
<keyword evidence="1" id="KW-0732">Signal</keyword>
<dbReference type="Proteomes" id="UP000248688">
    <property type="component" value="Chromosome"/>
</dbReference>
<dbReference type="EMBL" id="CP030041">
    <property type="protein sequence ID" value="AWW29297.1"/>
    <property type="molecule type" value="Genomic_DNA"/>
</dbReference>
<proteinExistence type="predicted"/>
<feature type="domain" description="Lipocalin-like" evidence="2">
    <location>
        <begin position="36"/>
        <end position="99"/>
    </location>
</feature>
<evidence type="ECO:0000256" key="1">
    <source>
        <dbReference type="SAM" id="SignalP"/>
    </source>
</evidence>
<evidence type="ECO:0000259" key="2">
    <source>
        <dbReference type="Pfam" id="PF13648"/>
    </source>
</evidence>
<dbReference type="Pfam" id="PF13648">
    <property type="entry name" value="Lipocalin_4"/>
    <property type="match status" value="1"/>
</dbReference>
<evidence type="ECO:0000313" key="4">
    <source>
        <dbReference type="Proteomes" id="UP000248688"/>
    </source>
</evidence>
<organism evidence="3 4">
    <name type="scientific">Echinicola strongylocentroti</name>
    <dbReference type="NCBI Taxonomy" id="1795355"/>
    <lineage>
        <taxon>Bacteria</taxon>
        <taxon>Pseudomonadati</taxon>
        <taxon>Bacteroidota</taxon>
        <taxon>Cytophagia</taxon>
        <taxon>Cytophagales</taxon>
        <taxon>Cyclobacteriaceae</taxon>
        <taxon>Echinicola</taxon>
    </lineage>
</organism>
<protein>
    <recommendedName>
        <fullName evidence="2">Lipocalin-like domain-containing protein</fullName>
    </recommendedName>
</protein>
<dbReference type="AlphaFoldDB" id="A0A2Z4IF39"/>
<dbReference type="OrthoDB" id="1374368at2"/>
<name>A0A2Z4IF39_9BACT</name>
<dbReference type="KEGG" id="est:DN752_03590"/>
<evidence type="ECO:0000313" key="3">
    <source>
        <dbReference type="EMBL" id="AWW29297.1"/>
    </source>
</evidence>
<gene>
    <name evidence="3" type="ORF">DN752_03590</name>
</gene>
<feature type="chain" id="PRO_5016251767" description="Lipocalin-like domain-containing protein" evidence="1">
    <location>
        <begin position="31"/>
        <end position="132"/>
    </location>
</feature>
<dbReference type="InterPro" id="IPR024311">
    <property type="entry name" value="Lipocalin-like"/>
</dbReference>
<keyword evidence="4" id="KW-1185">Reference proteome</keyword>
<reference evidence="3 4" key="1">
    <citation type="submission" date="2018-06" db="EMBL/GenBank/DDBJ databases">
        <title>Echinicola strongylocentroti sp. nov., isolated from a sea urchin Strongylocentrotus intermedius.</title>
        <authorList>
            <person name="Bae S.S."/>
        </authorList>
    </citation>
    <scope>NUCLEOTIDE SEQUENCE [LARGE SCALE GENOMIC DNA]</scope>
    <source>
        <strain evidence="3 4">MEBiC08714</strain>
    </source>
</reference>
<feature type="signal peptide" evidence="1">
    <location>
        <begin position="1"/>
        <end position="30"/>
    </location>
</feature>